<dbReference type="InterPro" id="IPR050300">
    <property type="entry name" value="GDXG_lipolytic_enzyme"/>
</dbReference>
<feature type="domain" description="AB hydrolase-1" evidence="2">
    <location>
        <begin position="70"/>
        <end position="235"/>
    </location>
</feature>
<dbReference type="PANTHER" id="PTHR48081">
    <property type="entry name" value="AB HYDROLASE SUPERFAMILY PROTEIN C4A8.06C"/>
    <property type="match status" value="1"/>
</dbReference>
<evidence type="ECO:0000313" key="4">
    <source>
        <dbReference type="Proteomes" id="UP001431221"/>
    </source>
</evidence>
<keyword evidence="1 3" id="KW-0378">Hydrolase</keyword>
<sequence length="269" mass="30104">MTETLITDWDDAYANAAHIPGAEDFIARWAGDSEAFRKSWMEKDLDVVYGDGPRNRFDVFRPERKSKGLVVFVHGGYWMKFDKSYWSHFAAGPLAKGWTTCLPSYDLAPEVRIADITRQIASAIAKAASRVEGPIRLAGHSAGGHLVTRMVCEDSLLPQDVLDRIERVVSISGLHDLRPLRNTRMNDAFQMSEEDAIAESPALKKPATECPVIAWVGGAERPEFLRQSQLLAEAWPNARYHEDPERHHFDVIDGLKDPESSLTSSLLES</sequence>
<dbReference type="Proteomes" id="UP001431221">
    <property type="component" value="Unassembled WGS sequence"/>
</dbReference>
<organism evidence="3 4">
    <name type="scientific">Roseibium sediminicola</name>
    <dbReference type="NCBI Taxonomy" id="2933272"/>
    <lineage>
        <taxon>Bacteria</taxon>
        <taxon>Pseudomonadati</taxon>
        <taxon>Pseudomonadota</taxon>
        <taxon>Alphaproteobacteria</taxon>
        <taxon>Hyphomicrobiales</taxon>
        <taxon>Stappiaceae</taxon>
        <taxon>Roseibium</taxon>
    </lineage>
</organism>
<protein>
    <submittedName>
        <fullName evidence="3">Alpha/beta hydrolase</fullName>
    </submittedName>
</protein>
<dbReference type="GO" id="GO:0016787">
    <property type="term" value="F:hydrolase activity"/>
    <property type="evidence" value="ECO:0007669"/>
    <property type="project" value="UniProtKB-KW"/>
</dbReference>
<keyword evidence="4" id="KW-1185">Reference proteome</keyword>
<name>A0ABT0GQZ6_9HYPH</name>
<dbReference type="SUPFAM" id="SSF53474">
    <property type="entry name" value="alpha/beta-Hydrolases"/>
    <property type="match status" value="1"/>
</dbReference>
<evidence type="ECO:0000256" key="1">
    <source>
        <dbReference type="ARBA" id="ARBA00022801"/>
    </source>
</evidence>
<dbReference type="RefSeq" id="WP_248150846.1">
    <property type="nucleotide sequence ID" value="NZ_JALNMJ010000002.1"/>
</dbReference>
<dbReference type="EMBL" id="JALNMJ010000002">
    <property type="protein sequence ID" value="MCK7611263.1"/>
    <property type="molecule type" value="Genomic_DNA"/>
</dbReference>
<dbReference type="PANTHER" id="PTHR48081:SF33">
    <property type="entry name" value="KYNURENINE FORMAMIDASE"/>
    <property type="match status" value="1"/>
</dbReference>
<dbReference type="InterPro" id="IPR029058">
    <property type="entry name" value="AB_hydrolase_fold"/>
</dbReference>
<proteinExistence type="predicted"/>
<reference evidence="3" key="1">
    <citation type="submission" date="2022-04" db="EMBL/GenBank/DDBJ databases">
        <title>Roseibium sp. CAU 1639 isolated from mud.</title>
        <authorList>
            <person name="Kim W."/>
        </authorList>
    </citation>
    <scope>NUCLEOTIDE SEQUENCE</scope>
    <source>
        <strain evidence="3">CAU 1639</strain>
    </source>
</reference>
<comment type="caution">
    <text evidence="3">The sequence shown here is derived from an EMBL/GenBank/DDBJ whole genome shotgun (WGS) entry which is preliminary data.</text>
</comment>
<gene>
    <name evidence="3" type="ORF">M0H32_03745</name>
</gene>
<evidence type="ECO:0000313" key="3">
    <source>
        <dbReference type="EMBL" id="MCK7611263.1"/>
    </source>
</evidence>
<evidence type="ECO:0000259" key="2">
    <source>
        <dbReference type="Pfam" id="PF12697"/>
    </source>
</evidence>
<dbReference type="Gene3D" id="3.40.50.1820">
    <property type="entry name" value="alpha/beta hydrolase"/>
    <property type="match status" value="1"/>
</dbReference>
<dbReference type="Pfam" id="PF12697">
    <property type="entry name" value="Abhydrolase_6"/>
    <property type="match status" value="1"/>
</dbReference>
<accession>A0ABT0GQZ6</accession>
<dbReference type="InterPro" id="IPR000073">
    <property type="entry name" value="AB_hydrolase_1"/>
</dbReference>